<proteinExistence type="predicted"/>
<dbReference type="Proteomes" id="UP000031838">
    <property type="component" value="Chromosome 2"/>
</dbReference>
<dbReference type="PROSITE" id="PS01124">
    <property type="entry name" value="HTH_ARAC_FAMILY_2"/>
    <property type="match status" value="1"/>
</dbReference>
<dbReference type="HOGENOM" id="CLU_000445_81_0_4"/>
<dbReference type="SUPFAM" id="SSF46689">
    <property type="entry name" value="Homeodomain-like"/>
    <property type="match status" value="2"/>
</dbReference>
<keyword evidence="7" id="KW-1185">Reference proteome</keyword>
<reference evidence="7" key="1">
    <citation type="submission" date="2011-03" db="EMBL/GenBank/DDBJ databases">
        <authorList>
            <person name="Voget S."/>
            <person name="Streit W.R."/>
            <person name="Jaeger K.E."/>
            <person name="Daniel R."/>
        </authorList>
    </citation>
    <scope>NUCLEOTIDE SEQUENCE [LARGE SCALE GENOMIC DNA]</scope>
    <source>
        <strain evidence="7">PG1</strain>
    </source>
</reference>
<dbReference type="Gene3D" id="1.10.10.60">
    <property type="entry name" value="Homeodomain-like"/>
    <property type="match status" value="2"/>
</dbReference>
<dbReference type="InterPro" id="IPR009057">
    <property type="entry name" value="Homeodomain-like_sf"/>
</dbReference>
<reference evidence="6 7" key="2">
    <citation type="journal article" date="2016" name="Appl. Microbiol. Biotechnol.">
        <title>Mutations improving production and secretion of extracellular lipase by Burkholderia glumae PG1.</title>
        <authorList>
            <person name="Knapp A."/>
            <person name="Voget S."/>
            <person name="Gao R."/>
            <person name="Zaburannyi N."/>
            <person name="Krysciak D."/>
            <person name="Breuer M."/>
            <person name="Hauer B."/>
            <person name="Streit W.R."/>
            <person name="Muller R."/>
            <person name="Daniel R."/>
            <person name="Jaeger K.E."/>
        </authorList>
    </citation>
    <scope>NUCLEOTIDE SEQUENCE [LARGE SCALE GENOMIC DNA]</scope>
    <source>
        <strain evidence="6 7">PG1</strain>
    </source>
</reference>
<dbReference type="Pfam" id="PF12833">
    <property type="entry name" value="HTH_18"/>
    <property type="match status" value="1"/>
</dbReference>
<dbReference type="AlphaFoldDB" id="A0A0B6S590"/>
<name>A0A0B6S590_BURPL</name>
<evidence type="ECO:0000256" key="2">
    <source>
        <dbReference type="ARBA" id="ARBA00023125"/>
    </source>
</evidence>
<dbReference type="KEGG" id="bgp:BGL_2c15170"/>
<dbReference type="InterPro" id="IPR018062">
    <property type="entry name" value="HTH_AraC-typ_CS"/>
</dbReference>
<evidence type="ECO:0000259" key="5">
    <source>
        <dbReference type="PROSITE" id="PS01124"/>
    </source>
</evidence>
<dbReference type="EMBL" id="CP002581">
    <property type="protein sequence ID" value="AJK49584.1"/>
    <property type="molecule type" value="Genomic_DNA"/>
</dbReference>
<dbReference type="GO" id="GO:0043565">
    <property type="term" value="F:sequence-specific DNA binding"/>
    <property type="evidence" value="ECO:0007669"/>
    <property type="project" value="InterPro"/>
</dbReference>
<keyword evidence="1" id="KW-0805">Transcription regulation</keyword>
<keyword evidence="3" id="KW-0804">Transcription</keyword>
<feature type="region of interest" description="Disordered" evidence="4">
    <location>
        <begin position="323"/>
        <end position="344"/>
    </location>
</feature>
<organism evidence="6 7">
    <name type="scientific">Burkholderia plantarii</name>
    <dbReference type="NCBI Taxonomy" id="41899"/>
    <lineage>
        <taxon>Bacteria</taxon>
        <taxon>Pseudomonadati</taxon>
        <taxon>Pseudomonadota</taxon>
        <taxon>Betaproteobacteria</taxon>
        <taxon>Burkholderiales</taxon>
        <taxon>Burkholderiaceae</taxon>
        <taxon>Burkholderia</taxon>
    </lineage>
</organism>
<evidence type="ECO:0000256" key="4">
    <source>
        <dbReference type="SAM" id="MobiDB-lite"/>
    </source>
</evidence>
<keyword evidence="2" id="KW-0238">DNA-binding</keyword>
<accession>A0A0B6S590</accession>
<evidence type="ECO:0000256" key="3">
    <source>
        <dbReference type="ARBA" id="ARBA00023163"/>
    </source>
</evidence>
<dbReference type="SMART" id="SM00342">
    <property type="entry name" value="HTH_ARAC"/>
    <property type="match status" value="1"/>
</dbReference>
<sequence length="344" mass="37356">MDEGSRIEADVHIIFCSIFLFDRTDMDALSEMLSMLRVSSALSSRFEGHGAWAFRFPSYRHVKFGSVLRGQLFLWMDGESRHHRMEEGDFYLLTDGAPFCTASDPALAPADGVRCYREHRGADDVVRYVSPEPGPGSLPLVSLSSGRFTFENELSALLLAHLPPLIHLRAADVASHALGHVLALVHSETETARPGADVARASLATLVLVHALRAYLATSDAPAGWLGALADARIGRALSLMHASPAERWTVDSLAAAVGMSRTAFAQRFRRRVGSAPLEYLQAWRMSLAMTALSGSDESLARIAERVGYLSDTAFSIAFKRSTGESPGRFRSARRKGVGEAAPA</sequence>
<protein>
    <submittedName>
        <fullName evidence="6">Putative transcriptional regulator, AraC family</fullName>
    </submittedName>
</protein>
<evidence type="ECO:0000313" key="7">
    <source>
        <dbReference type="Proteomes" id="UP000031838"/>
    </source>
</evidence>
<evidence type="ECO:0000256" key="1">
    <source>
        <dbReference type="ARBA" id="ARBA00023015"/>
    </source>
</evidence>
<feature type="domain" description="HTH araC/xylS-type" evidence="5">
    <location>
        <begin position="235"/>
        <end position="333"/>
    </location>
</feature>
<dbReference type="InterPro" id="IPR018060">
    <property type="entry name" value="HTH_AraC"/>
</dbReference>
<dbReference type="InterPro" id="IPR032783">
    <property type="entry name" value="AraC_lig"/>
</dbReference>
<dbReference type="Pfam" id="PF12852">
    <property type="entry name" value="Cupin_6"/>
    <property type="match status" value="1"/>
</dbReference>
<dbReference type="PANTHER" id="PTHR46796">
    <property type="entry name" value="HTH-TYPE TRANSCRIPTIONAL ACTIVATOR RHAS-RELATED"/>
    <property type="match status" value="1"/>
</dbReference>
<evidence type="ECO:0000313" key="6">
    <source>
        <dbReference type="EMBL" id="AJK49584.1"/>
    </source>
</evidence>
<dbReference type="InterPro" id="IPR050204">
    <property type="entry name" value="AraC_XylS_family_regulators"/>
</dbReference>
<dbReference type="PROSITE" id="PS00041">
    <property type="entry name" value="HTH_ARAC_FAMILY_1"/>
    <property type="match status" value="1"/>
</dbReference>
<dbReference type="PANTHER" id="PTHR46796:SF7">
    <property type="entry name" value="ARAC FAMILY TRANSCRIPTIONAL REGULATOR"/>
    <property type="match status" value="1"/>
</dbReference>
<dbReference type="GO" id="GO:0003700">
    <property type="term" value="F:DNA-binding transcription factor activity"/>
    <property type="evidence" value="ECO:0007669"/>
    <property type="project" value="InterPro"/>
</dbReference>
<gene>
    <name evidence="6" type="ORF">BGL_2c15170</name>
</gene>